<dbReference type="PANTHER" id="PTHR46124:SF3">
    <property type="entry name" value="HYDROLASE"/>
    <property type="match status" value="1"/>
</dbReference>
<reference evidence="1 2" key="1">
    <citation type="submission" date="2020-04" db="EMBL/GenBank/DDBJ databases">
        <title>Flammeovirga sp. SR4, a novel species isolated from seawater.</title>
        <authorList>
            <person name="Wang X."/>
        </authorList>
    </citation>
    <scope>NUCLEOTIDE SEQUENCE [LARGE SCALE GENOMIC DNA]</scope>
    <source>
        <strain evidence="1 2">ATCC 23126</strain>
    </source>
</reference>
<evidence type="ECO:0000313" key="1">
    <source>
        <dbReference type="EMBL" id="NME66881.1"/>
    </source>
</evidence>
<keyword evidence="2" id="KW-1185">Reference proteome</keyword>
<name>A0A7X9NZN6_9BACT</name>
<dbReference type="GO" id="GO:0005829">
    <property type="term" value="C:cytosol"/>
    <property type="evidence" value="ECO:0007669"/>
    <property type="project" value="TreeGrafter"/>
</dbReference>
<dbReference type="Proteomes" id="UP000576082">
    <property type="component" value="Unassembled WGS sequence"/>
</dbReference>
<proteinExistence type="predicted"/>
<accession>A0A7X9NZN6</accession>
<organism evidence="1 2">
    <name type="scientific">Flammeovirga aprica JL-4</name>
    <dbReference type="NCBI Taxonomy" id="694437"/>
    <lineage>
        <taxon>Bacteria</taxon>
        <taxon>Pseudomonadati</taxon>
        <taxon>Bacteroidota</taxon>
        <taxon>Cytophagia</taxon>
        <taxon>Cytophagales</taxon>
        <taxon>Flammeovirgaceae</taxon>
        <taxon>Flammeovirga</taxon>
    </lineage>
</organism>
<dbReference type="InterPro" id="IPR001130">
    <property type="entry name" value="TatD-like"/>
</dbReference>
<dbReference type="PANTHER" id="PTHR46124">
    <property type="entry name" value="D-AMINOACYL-TRNA DEACYLASE"/>
    <property type="match status" value="1"/>
</dbReference>
<gene>
    <name evidence="1" type="ORF">HHU12_02785</name>
</gene>
<dbReference type="RefSeq" id="WP_169654790.1">
    <property type="nucleotide sequence ID" value="NZ_JABANE010000005.1"/>
</dbReference>
<dbReference type="Pfam" id="PF01026">
    <property type="entry name" value="TatD_DNase"/>
    <property type="match status" value="1"/>
</dbReference>
<dbReference type="GO" id="GO:0016788">
    <property type="term" value="F:hydrolase activity, acting on ester bonds"/>
    <property type="evidence" value="ECO:0007669"/>
    <property type="project" value="InterPro"/>
</dbReference>
<dbReference type="Gene3D" id="3.20.20.140">
    <property type="entry name" value="Metal-dependent hydrolases"/>
    <property type="match status" value="1"/>
</dbReference>
<sequence>MHKYFNSHTHYATEHSLELINRFIQDDFKLSDEKIISAGLHPWHLEDVDVEKCLTKLENEAIHLDAVGETGLDRVISFPLEEQKRIFKRHIEIAEKYHKPVIIHCVRAYSDVLQIRKEMKCKMPWVFHGFMGNVQIARQLIDKGCFLSFGKGILQQRPKLHKVLQETSTAFHLFETDDDPDLKIEEVYQKGTALYDSTLEDVVEEKLEIAKKLFPKIDELL</sequence>
<evidence type="ECO:0008006" key="3">
    <source>
        <dbReference type="Google" id="ProtNLM"/>
    </source>
</evidence>
<dbReference type="AlphaFoldDB" id="A0A7X9NZN6"/>
<dbReference type="SUPFAM" id="SSF51556">
    <property type="entry name" value="Metallo-dependent hydrolases"/>
    <property type="match status" value="1"/>
</dbReference>
<dbReference type="EMBL" id="JABANE010000005">
    <property type="protein sequence ID" value="NME66881.1"/>
    <property type="molecule type" value="Genomic_DNA"/>
</dbReference>
<comment type="caution">
    <text evidence="1">The sequence shown here is derived from an EMBL/GenBank/DDBJ whole genome shotgun (WGS) entry which is preliminary data.</text>
</comment>
<evidence type="ECO:0000313" key="2">
    <source>
        <dbReference type="Proteomes" id="UP000576082"/>
    </source>
</evidence>
<protein>
    <recommendedName>
        <fullName evidence="3">Hydrolase TatD</fullName>
    </recommendedName>
</protein>
<dbReference type="InterPro" id="IPR032466">
    <property type="entry name" value="Metal_Hydrolase"/>
</dbReference>